<dbReference type="STRING" id="93625.A0A409XVI1"/>
<organism evidence="1 2">
    <name type="scientific">Psilocybe cyanescens</name>
    <dbReference type="NCBI Taxonomy" id="93625"/>
    <lineage>
        <taxon>Eukaryota</taxon>
        <taxon>Fungi</taxon>
        <taxon>Dikarya</taxon>
        <taxon>Basidiomycota</taxon>
        <taxon>Agaricomycotina</taxon>
        <taxon>Agaricomycetes</taxon>
        <taxon>Agaricomycetidae</taxon>
        <taxon>Agaricales</taxon>
        <taxon>Agaricineae</taxon>
        <taxon>Strophariaceae</taxon>
        <taxon>Psilocybe</taxon>
    </lineage>
</organism>
<dbReference type="InParanoid" id="A0A409XVI1"/>
<evidence type="ECO:0000313" key="1">
    <source>
        <dbReference type="EMBL" id="PPQ94748.1"/>
    </source>
</evidence>
<dbReference type="EMBL" id="NHYD01000258">
    <property type="protein sequence ID" value="PPQ94748.1"/>
    <property type="molecule type" value="Genomic_DNA"/>
</dbReference>
<reference evidence="1 2" key="1">
    <citation type="journal article" date="2018" name="Evol. Lett.">
        <title>Horizontal gene cluster transfer increased hallucinogenic mushroom diversity.</title>
        <authorList>
            <person name="Reynolds H.T."/>
            <person name="Vijayakumar V."/>
            <person name="Gluck-Thaler E."/>
            <person name="Korotkin H.B."/>
            <person name="Matheny P.B."/>
            <person name="Slot J.C."/>
        </authorList>
    </citation>
    <scope>NUCLEOTIDE SEQUENCE [LARGE SCALE GENOMIC DNA]</scope>
    <source>
        <strain evidence="1 2">2631</strain>
    </source>
</reference>
<accession>A0A409XVI1</accession>
<keyword evidence="2" id="KW-1185">Reference proteome</keyword>
<comment type="caution">
    <text evidence="1">The sequence shown here is derived from an EMBL/GenBank/DDBJ whole genome shotgun (WGS) entry which is preliminary data.</text>
</comment>
<dbReference type="OrthoDB" id="68056at2759"/>
<gene>
    <name evidence="1" type="ORF">CVT25_007680</name>
</gene>
<name>A0A409XVI1_PSICY</name>
<protein>
    <submittedName>
        <fullName evidence="1">Uncharacterized protein</fullName>
    </submittedName>
</protein>
<evidence type="ECO:0000313" key="2">
    <source>
        <dbReference type="Proteomes" id="UP000283269"/>
    </source>
</evidence>
<dbReference type="Proteomes" id="UP000283269">
    <property type="component" value="Unassembled WGS sequence"/>
</dbReference>
<sequence>MSTAKGTAVFLDEIEFIKEAGNAIQERMMTNEEKYKAMVDPEKTVLEVGITHAKTHDMEVRWLSSLSSNSFRHANIRQFILARFGIYTFNWIRVQFFDGDTGPTSDMHSDSHPYPAKASLSSPSSLFSFPFLSSYTRAHGIAFLLATYPDVVKTSMRTQKPSGIMTLAFRLAHAISSA</sequence>
<dbReference type="AlphaFoldDB" id="A0A409XVI1"/>
<proteinExistence type="predicted"/>